<feature type="compositionally biased region" description="Basic residues" evidence="1">
    <location>
        <begin position="140"/>
        <end position="153"/>
    </location>
</feature>
<evidence type="ECO:0000313" key="2">
    <source>
        <dbReference type="EMBL" id="KAJ7065945.1"/>
    </source>
</evidence>
<name>A0AAD6XDF9_9AGAR</name>
<accession>A0AAD6XDF9</accession>
<evidence type="ECO:0000313" key="3">
    <source>
        <dbReference type="Proteomes" id="UP001222325"/>
    </source>
</evidence>
<feature type="region of interest" description="Disordered" evidence="1">
    <location>
        <begin position="47"/>
        <end position="153"/>
    </location>
</feature>
<gene>
    <name evidence="2" type="ORF">B0H15DRAFT_166879</name>
</gene>
<organism evidence="2 3">
    <name type="scientific">Mycena belliarum</name>
    <dbReference type="NCBI Taxonomy" id="1033014"/>
    <lineage>
        <taxon>Eukaryota</taxon>
        <taxon>Fungi</taxon>
        <taxon>Dikarya</taxon>
        <taxon>Basidiomycota</taxon>
        <taxon>Agaricomycotina</taxon>
        <taxon>Agaricomycetes</taxon>
        <taxon>Agaricomycetidae</taxon>
        <taxon>Agaricales</taxon>
        <taxon>Marasmiineae</taxon>
        <taxon>Mycenaceae</taxon>
        <taxon>Mycena</taxon>
    </lineage>
</organism>
<proteinExistence type="predicted"/>
<comment type="caution">
    <text evidence="2">The sequence shown here is derived from an EMBL/GenBank/DDBJ whole genome shotgun (WGS) entry which is preliminary data.</text>
</comment>
<dbReference type="AlphaFoldDB" id="A0AAD6XDF9"/>
<protein>
    <submittedName>
        <fullName evidence="2">Uncharacterized protein</fullName>
    </submittedName>
</protein>
<feature type="region of interest" description="Disordered" evidence="1">
    <location>
        <begin position="1"/>
        <end position="32"/>
    </location>
</feature>
<feature type="compositionally biased region" description="Basic and acidic residues" evidence="1">
    <location>
        <begin position="88"/>
        <end position="100"/>
    </location>
</feature>
<dbReference type="EMBL" id="JARJCN010000171">
    <property type="protein sequence ID" value="KAJ7065945.1"/>
    <property type="molecule type" value="Genomic_DNA"/>
</dbReference>
<reference evidence="2" key="1">
    <citation type="submission" date="2023-03" db="EMBL/GenBank/DDBJ databases">
        <title>Massive genome expansion in bonnet fungi (Mycena s.s.) driven by repeated elements and novel gene families across ecological guilds.</title>
        <authorList>
            <consortium name="Lawrence Berkeley National Laboratory"/>
            <person name="Harder C.B."/>
            <person name="Miyauchi S."/>
            <person name="Viragh M."/>
            <person name="Kuo A."/>
            <person name="Thoen E."/>
            <person name="Andreopoulos B."/>
            <person name="Lu D."/>
            <person name="Skrede I."/>
            <person name="Drula E."/>
            <person name="Henrissat B."/>
            <person name="Morin E."/>
            <person name="Kohler A."/>
            <person name="Barry K."/>
            <person name="LaButti K."/>
            <person name="Morin E."/>
            <person name="Salamov A."/>
            <person name="Lipzen A."/>
            <person name="Mereny Z."/>
            <person name="Hegedus B."/>
            <person name="Baldrian P."/>
            <person name="Stursova M."/>
            <person name="Weitz H."/>
            <person name="Taylor A."/>
            <person name="Grigoriev I.V."/>
            <person name="Nagy L.G."/>
            <person name="Martin F."/>
            <person name="Kauserud H."/>
        </authorList>
    </citation>
    <scope>NUCLEOTIDE SEQUENCE</scope>
    <source>
        <strain evidence="2">CBHHK173m</strain>
    </source>
</reference>
<dbReference type="Proteomes" id="UP001222325">
    <property type="component" value="Unassembled WGS sequence"/>
</dbReference>
<feature type="region of interest" description="Disordered" evidence="1">
    <location>
        <begin position="166"/>
        <end position="210"/>
    </location>
</feature>
<evidence type="ECO:0000256" key="1">
    <source>
        <dbReference type="SAM" id="MobiDB-lite"/>
    </source>
</evidence>
<sequence length="210" mass="23166">MRAVSSTARPRAARTVSPANPRPRCARGSSYAASSCHVRRLLRPPAVTRDHLRCKGTTLRPRPRVTPPLPLSNSRTSSSSRTGLAHMKAKDKSPRTHSDDASSLSSRPPLHCLRYYERRPPRPRSSGAVRTRRLEDGVHAPRRLSRAPRRASHTLRVCAAAHPRGPLYHDLGPARITKTPPRASRNDNARSRPPSPALCAVRIPKRVSAP</sequence>
<feature type="compositionally biased region" description="Low complexity" evidence="1">
    <location>
        <begin position="71"/>
        <end position="82"/>
    </location>
</feature>
<keyword evidence="3" id="KW-1185">Reference proteome</keyword>